<name>A0A166PUD2_PSEFL</name>
<proteinExistence type="predicted"/>
<accession>A0A166PUD2</accession>
<organism evidence="1 2">
    <name type="scientific">Pseudomonas fluorescens</name>
    <dbReference type="NCBI Taxonomy" id="294"/>
    <lineage>
        <taxon>Bacteria</taxon>
        <taxon>Pseudomonadati</taxon>
        <taxon>Pseudomonadota</taxon>
        <taxon>Gammaproteobacteria</taxon>
        <taxon>Pseudomonadales</taxon>
        <taxon>Pseudomonadaceae</taxon>
        <taxon>Pseudomonas</taxon>
    </lineage>
</organism>
<gene>
    <name evidence="1" type="ORF">A1D17_25375</name>
</gene>
<comment type="caution">
    <text evidence="1">The sequence shown here is derived from an EMBL/GenBank/DDBJ whole genome shotgun (WGS) entry which is preliminary data.</text>
</comment>
<evidence type="ECO:0000313" key="2">
    <source>
        <dbReference type="Proteomes" id="UP000076489"/>
    </source>
</evidence>
<reference evidence="1 2" key="2">
    <citation type="journal article" date="2018" name="Nature">
        <title>Mutant phenotypes for thousands of bacterial genes of unknown function.</title>
        <authorList>
            <person name="Price M.N."/>
            <person name="Wetmore K.M."/>
            <person name="Waters R.J."/>
            <person name="Callaghan M."/>
            <person name="Ray J."/>
            <person name="Liu H."/>
            <person name="Kuehl J.V."/>
            <person name="Melnyk R.A."/>
            <person name="Lamson J.S."/>
            <person name="Suh Y."/>
            <person name="Carlson H.K."/>
            <person name="Esquivel Z."/>
            <person name="Sadeeshkumar H."/>
            <person name="Chakraborty R."/>
            <person name="Zane G.M."/>
            <person name="Rubin B.E."/>
            <person name="Wall J.D."/>
            <person name="Visel A."/>
            <person name="Bristow J."/>
            <person name="Blow M.J."/>
            <person name="Arkin A.P."/>
            <person name="Deutschbauer A.M."/>
        </authorList>
    </citation>
    <scope>NUCLEOTIDE SEQUENCE [LARGE SCALE GENOMIC DNA]</scope>
    <source>
        <strain evidence="1 2">FW300-N1B4</strain>
    </source>
</reference>
<protein>
    <submittedName>
        <fullName evidence="1">Uncharacterized protein</fullName>
    </submittedName>
</protein>
<sequence length="207" mass="23046">MTESEHAGHLLKIARHESAHFTVAEAMGFTGKRISIHYQDTDRYHGKSDHDLTERCNSLIEVQQYATRRTITLMAGAIGESLDSDGQVDEKEAGRIFEGTGTGADSDRSTSHEFIHLIHHVTTPENLSPAEIKNRLWKLALAVTLIHAPVVDAIARALLATMERKPDGLHMELTHQQVEILLEGKIPRIDTQLDAISIQIETFRGTL</sequence>
<evidence type="ECO:0000313" key="1">
    <source>
        <dbReference type="EMBL" id="KZN19328.1"/>
    </source>
</evidence>
<dbReference type="AlphaFoldDB" id="A0A166PUD2"/>
<dbReference type="EMBL" id="LUKJ01000003">
    <property type="protein sequence ID" value="KZN19328.1"/>
    <property type="molecule type" value="Genomic_DNA"/>
</dbReference>
<reference evidence="2" key="1">
    <citation type="submission" date="2016-03" db="EMBL/GenBank/DDBJ databases">
        <authorList>
            <person name="Ray J."/>
            <person name="Price M."/>
            <person name="Deutschbauer A."/>
        </authorList>
    </citation>
    <scope>NUCLEOTIDE SEQUENCE [LARGE SCALE GENOMIC DNA]</scope>
    <source>
        <strain evidence="2">FW300-N1B4</strain>
    </source>
</reference>
<dbReference type="RefSeq" id="WP_063343177.1">
    <property type="nucleotide sequence ID" value="NZ_LUKJ01000003.1"/>
</dbReference>
<dbReference type="Proteomes" id="UP000076489">
    <property type="component" value="Unassembled WGS sequence"/>
</dbReference>